<dbReference type="InterPro" id="IPR011333">
    <property type="entry name" value="SKP1/BTB/POZ_sf"/>
</dbReference>
<feature type="non-terminal residue" evidence="2">
    <location>
        <position position="1"/>
    </location>
</feature>
<dbReference type="STRING" id="675120.N1PFA7"/>
<dbReference type="InterPro" id="IPR000210">
    <property type="entry name" value="BTB/POZ_dom"/>
</dbReference>
<sequence length="146" mass="16032">DSPIVNIHPEGDVVLTCGSITPKRLRVSSLVLSMASPVFKVLFEPKFEEGIALASDKSLDITLPEDDPDAMESICNVLHLRNDEAGISTTDHRAMTARQVLEIAVFCDKYNCQTAMAAAATCWLLSCESSRSEDLHMLITAAYRFQ</sequence>
<dbReference type="OrthoDB" id="5361286at2759"/>
<evidence type="ECO:0000313" key="2">
    <source>
        <dbReference type="EMBL" id="EME41293.1"/>
    </source>
</evidence>
<proteinExistence type="predicted"/>
<accession>N1PFA7</accession>
<keyword evidence="3" id="KW-1185">Reference proteome</keyword>
<protein>
    <recommendedName>
        <fullName evidence="1">BTB domain-containing protein</fullName>
    </recommendedName>
</protein>
<dbReference type="PROSITE" id="PS50097">
    <property type="entry name" value="BTB"/>
    <property type="match status" value="1"/>
</dbReference>
<feature type="domain" description="BTB" evidence="1">
    <location>
        <begin position="11"/>
        <end position="79"/>
    </location>
</feature>
<dbReference type="CDD" id="cd18186">
    <property type="entry name" value="BTB_POZ_ZBTB_KLHL-like"/>
    <property type="match status" value="1"/>
</dbReference>
<dbReference type="SUPFAM" id="SSF54695">
    <property type="entry name" value="POZ domain"/>
    <property type="match status" value="1"/>
</dbReference>
<name>N1PFA7_DOTSN</name>
<dbReference type="Gene3D" id="3.30.710.10">
    <property type="entry name" value="Potassium Channel Kv1.1, Chain A"/>
    <property type="match status" value="1"/>
</dbReference>
<reference evidence="3" key="1">
    <citation type="journal article" date="2012" name="PLoS Genet.">
        <title>The genomes of the fungal plant pathogens Cladosporium fulvum and Dothistroma septosporum reveal adaptation to different hosts and lifestyles but also signatures of common ancestry.</title>
        <authorList>
            <person name="de Wit P.J.G.M."/>
            <person name="van der Burgt A."/>
            <person name="Oekmen B."/>
            <person name="Stergiopoulos I."/>
            <person name="Abd-Elsalam K.A."/>
            <person name="Aerts A.L."/>
            <person name="Bahkali A.H."/>
            <person name="Beenen H.G."/>
            <person name="Chettri P."/>
            <person name="Cox M.P."/>
            <person name="Datema E."/>
            <person name="de Vries R.P."/>
            <person name="Dhillon B."/>
            <person name="Ganley A.R."/>
            <person name="Griffiths S.A."/>
            <person name="Guo Y."/>
            <person name="Hamelin R.C."/>
            <person name="Henrissat B."/>
            <person name="Kabir M.S."/>
            <person name="Jashni M.K."/>
            <person name="Kema G."/>
            <person name="Klaubauf S."/>
            <person name="Lapidus A."/>
            <person name="Levasseur A."/>
            <person name="Lindquist E."/>
            <person name="Mehrabi R."/>
            <person name="Ohm R.A."/>
            <person name="Owen T.J."/>
            <person name="Salamov A."/>
            <person name="Schwelm A."/>
            <person name="Schijlen E."/>
            <person name="Sun H."/>
            <person name="van den Burg H.A."/>
            <person name="van Ham R.C.H.J."/>
            <person name="Zhang S."/>
            <person name="Goodwin S.B."/>
            <person name="Grigoriev I.V."/>
            <person name="Collemare J."/>
            <person name="Bradshaw R.E."/>
        </authorList>
    </citation>
    <scope>NUCLEOTIDE SEQUENCE [LARGE SCALE GENOMIC DNA]</scope>
    <source>
        <strain evidence="3">NZE10 / CBS 128990</strain>
    </source>
</reference>
<feature type="non-terminal residue" evidence="2">
    <location>
        <position position="146"/>
    </location>
</feature>
<dbReference type="Pfam" id="PF00651">
    <property type="entry name" value="BTB"/>
    <property type="match status" value="1"/>
</dbReference>
<dbReference type="AlphaFoldDB" id="N1PFA7"/>
<dbReference type="OMA" id="EESSICF"/>
<reference evidence="2 3" key="2">
    <citation type="journal article" date="2012" name="PLoS Pathog.">
        <title>Diverse lifestyles and strategies of plant pathogenesis encoded in the genomes of eighteen Dothideomycetes fungi.</title>
        <authorList>
            <person name="Ohm R.A."/>
            <person name="Feau N."/>
            <person name="Henrissat B."/>
            <person name="Schoch C.L."/>
            <person name="Horwitz B.A."/>
            <person name="Barry K.W."/>
            <person name="Condon B.J."/>
            <person name="Copeland A.C."/>
            <person name="Dhillon B."/>
            <person name="Glaser F."/>
            <person name="Hesse C.N."/>
            <person name="Kosti I."/>
            <person name="LaButti K."/>
            <person name="Lindquist E.A."/>
            <person name="Lucas S."/>
            <person name="Salamov A.A."/>
            <person name="Bradshaw R.E."/>
            <person name="Ciuffetti L."/>
            <person name="Hamelin R.C."/>
            <person name="Kema G.H.J."/>
            <person name="Lawrence C."/>
            <person name="Scott J.A."/>
            <person name="Spatafora J.W."/>
            <person name="Turgeon B.G."/>
            <person name="de Wit P.J.G.M."/>
            <person name="Zhong S."/>
            <person name="Goodwin S.B."/>
            <person name="Grigoriev I.V."/>
        </authorList>
    </citation>
    <scope>NUCLEOTIDE SEQUENCE [LARGE SCALE GENOMIC DNA]</scope>
    <source>
        <strain evidence="3">NZE10 / CBS 128990</strain>
    </source>
</reference>
<dbReference type="Proteomes" id="UP000016933">
    <property type="component" value="Unassembled WGS sequence"/>
</dbReference>
<dbReference type="HOGENOM" id="CLU_054243_5_1_1"/>
<evidence type="ECO:0000313" key="3">
    <source>
        <dbReference type="Proteomes" id="UP000016933"/>
    </source>
</evidence>
<dbReference type="EMBL" id="KB446542">
    <property type="protein sequence ID" value="EME41293.1"/>
    <property type="molecule type" value="Genomic_DNA"/>
</dbReference>
<dbReference type="eggNOG" id="ENOG502RS27">
    <property type="taxonomic scope" value="Eukaryota"/>
</dbReference>
<gene>
    <name evidence="2" type="ORF">DOTSEDRAFT_108293</name>
</gene>
<evidence type="ECO:0000259" key="1">
    <source>
        <dbReference type="PROSITE" id="PS50097"/>
    </source>
</evidence>
<organism evidence="2 3">
    <name type="scientific">Dothistroma septosporum (strain NZE10 / CBS 128990)</name>
    <name type="common">Red band needle blight fungus</name>
    <name type="synonym">Mycosphaerella pini</name>
    <dbReference type="NCBI Taxonomy" id="675120"/>
    <lineage>
        <taxon>Eukaryota</taxon>
        <taxon>Fungi</taxon>
        <taxon>Dikarya</taxon>
        <taxon>Ascomycota</taxon>
        <taxon>Pezizomycotina</taxon>
        <taxon>Dothideomycetes</taxon>
        <taxon>Dothideomycetidae</taxon>
        <taxon>Mycosphaerellales</taxon>
        <taxon>Mycosphaerellaceae</taxon>
        <taxon>Dothistroma</taxon>
    </lineage>
</organism>